<evidence type="ECO:0000313" key="3">
    <source>
        <dbReference type="Proteomes" id="UP000515917"/>
    </source>
</evidence>
<dbReference type="EMBL" id="CP025781">
    <property type="protein sequence ID" value="QBC44560.1"/>
    <property type="molecule type" value="Genomic_DNA"/>
</dbReference>
<protein>
    <recommendedName>
        <fullName evidence="4">DUF4760 domain-containing protein</fullName>
    </recommendedName>
</protein>
<keyword evidence="1" id="KW-1133">Transmembrane helix</keyword>
<dbReference type="Proteomes" id="UP000515917">
    <property type="component" value="Chromosome"/>
</dbReference>
<proteinExistence type="predicted"/>
<name>A0A7G3GAJ9_9NEIS</name>
<gene>
    <name evidence="2" type="ORF">C1H71_14180</name>
</gene>
<reference evidence="2 3" key="1">
    <citation type="submission" date="2018-01" db="EMBL/GenBank/DDBJ databases">
        <title>Genome sequence of Iodobacter sp. strain PCH194 isolated from Indian Trans-Himalaya.</title>
        <authorList>
            <person name="Kumar V."/>
            <person name="Thakur V."/>
            <person name="Kumar S."/>
            <person name="Singh D."/>
        </authorList>
    </citation>
    <scope>NUCLEOTIDE SEQUENCE [LARGE SCALE GENOMIC DNA]</scope>
    <source>
        <strain evidence="2 3">PCH194</strain>
    </source>
</reference>
<evidence type="ECO:0000313" key="2">
    <source>
        <dbReference type="EMBL" id="QBC44560.1"/>
    </source>
</evidence>
<feature type="transmembrane region" description="Helical" evidence="1">
    <location>
        <begin position="6"/>
        <end position="28"/>
    </location>
</feature>
<evidence type="ECO:0000256" key="1">
    <source>
        <dbReference type="SAM" id="Phobius"/>
    </source>
</evidence>
<keyword evidence="3" id="KW-1185">Reference proteome</keyword>
<dbReference type="AlphaFoldDB" id="A0A7G3GAJ9"/>
<keyword evidence="1" id="KW-0472">Membrane</keyword>
<sequence>MNITDLLSITGSVLFALSGGTAIIFALFKWLGGVWAARILETERLTGAREQELLVRRRNVYTKLSISLRVFLSAATRNNTDDQKRFLEAYDEAALWAPDDVMNPIGHLLDLIKANSAARGSVSENELQIAYSSSITAMRKDCGFPDSKFNYRFVSF</sequence>
<dbReference type="KEGG" id="ifl:C1H71_14180"/>
<keyword evidence="1" id="KW-0812">Transmembrane</keyword>
<accession>A0A7G3GAJ9</accession>
<dbReference type="RefSeq" id="WP_130107097.1">
    <property type="nucleotide sequence ID" value="NZ_CP025781.1"/>
</dbReference>
<organism evidence="2 3">
    <name type="scientific">Iodobacter fluviatilis</name>
    <dbReference type="NCBI Taxonomy" id="537"/>
    <lineage>
        <taxon>Bacteria</taxon>
        <taxon>Pseudomonadati</taxon>
        <taxon>Pseudomonadota</taxon>
        <taxon>Betaproteobacteria</taxon>
        <taxon>Neisseriales</taxon>
        <taxon>Chitinibacteraceae</taxon>
        <taxon>Iodobacter</taxon>
    </lineage>
</organism>
<evidence type="ECO:0008006" key="4">
    <source>
        <dbReference type="Google" id="ProtNLM"/>
    </source>
</evidence>